<evidence type="ECO:0000313" key="1">
    <source>
        <dbReference type="EMBL" id="AXA35473.1"/>
    </source>
</evidence>
<accession>A0A2Z4Y4M8</accession>
<dbReference type="EMBL" id="CP030759">
    <property type="protein sequence ID" value="AXA35473.1"/>
    <property type="molecule type" value="Genomic_DNA"/>
</dbReference>
<reference evidence="1 2" key="1">
    <citation type="submission" date="2018-05" db="EMBL/GenBank/DDBJ databases">
        <title>A metagenomic window into the 2 km-deep terrestrial subsurface aquifer revealed taxonomically and functionally diverse microbial community comprising novel uncultured bacterial lineages.</title>
        <authorList>
            <person name="Kadnikov V.V."/>
            <person name="Mardanov A.V."/>
            <person name="Beletsky A.V."/>
            <person name="Banks D."/>
            <person name="Pimenov N.V."/>
            <person name="Frank Y.A."/>
            <person name="Karnachuk O.V."/>
            <person name="Ravin N.V."/>
        </authorList>
    </citation>
    <scope>NUCLEOTIDE SEQUENCE [LARGE SCALE GENOMIC DNA]</scope>
    <source>
        <strain evidence="1">BY</strain>
    </source>
</reference>
<evidence type="ECO:0000313" key="2">
    <source>
        <dbReference type="Proteomes" id="UP000262583"/>
    </source>
</evidence>
<protein>
    <submittedName>
        <fullName evidence="1">Uncharacterized protein</fullName>
    </submittedName>
</protein>
<gene>
    <name evidence="1" type="ORF">BRCON_0696</name>
</gene>
<proteinExistence type="predicted"/>
<dbReference type="KEGG" id="schv:BRCON_0696"/>
<name>A0A2Z4Y4M8_SUMC1</name>
<organism evidence="1 2">
    <name type="scientific">Sumerlaea chitinivorans</name>
    <dbReference type="NCBI Taxonomy" id="2250252"/>
    <lineage>
        <taxon>Bacteria</taxon>
        <taxon>Candidatus Sumerlaeota</taxon>
        <taxon>Candidatus Sumerlaeia</taxon>
        <taxon>Candidatus Sumerlaeales</taxon>
        <taxon>Candidatus Sumerlaeaceae</taxon>
        <taxon>Candidatus Sumerlaea</taxon>
    </lineage>
</organism>
<dbReference type="Proteomes" id="UP000262583">
    <property type="component" value="Chromosome"/>
</dbReference>
<dbReference type="AlphaFoldDB" id="A0A2Z4Y4M8"/>
<sequence>MPHVILGGKVDLRALAQNFQPQVRNERGWITKLTDYFVAAGENSALFEALAVAQGVTHNFFVRVEQKGDEVSVRIDPRTNVEKNDGVKRAVAIAAALLRQHMPSLSVKRTNLPQEILEAENLAQ</sequence>